<dbReference type="OrthoDB" id="5918880at2"/>
<dbReference type="InterPro" id="IPR018912">
    <property type="entry name" value="DUF2478"/>
</dbReference>
<organism evidence="1 2">
    <name type="scientific">Gemmobacter lutimaris</name>
    <dbReference type="NCBI Taxonomy" id="2306023"/>
    <lineage>
        <taxon>Bacteria</taxon>
        <taxon>Pseudomonadati</taxon>
        <taxon>Pseudomonadota</taxon>
        <taxon>Alphaproteobacteria</taxon>
        <taxon>Rhodobacterales</taxon>
        <taxon>Paracoccaceae</taxon>
        <taxon>Gemmobacter</taxon>
    </lineage>
</organism>
<dbReference type="EMBL" id="QXXQ01000001">
    <property type="protein sequence ID" value="RID93520.1"/>
    <property type="molecule type" value="Genomic_DNA"/>
</dbReference>
<dbReference type="Pfam" id="PF10649">
    <property type="entry name" value="DUF2478"/>
    <property type="match status" value="1"/>
</dbReference>
<reference evidence="1 2" key="1">
    <citation type="submission" date="2018-09" db="EMBL/GenBank/DDBJ databases">
        <title>Gemmobacter lutimaris sp. nov., a marine bacterium isolated from tidal flat.</title>
        <authorList>
            <person name="Lee D.W."/>
            <person name="Yoo Y."/>
            <person name="Kim J.-J."/>
            <person name="Kim B.S."/>
        </authorList>
    </citation>
    <scope>NUCLEOTIDE SEQUENCE [LARGE SCALE GENOMIC DNA]</scope>
    <source>
        <strain evidence="1 2">YJ-T1-11</strain>
    </source>
</reference>
<evidence type="ECO:0000313" key="1">
    <source>
        <dbReference type="EMBL" id="RID93520.1"/>
    </source>
</evidence>
<keyword evidence="2" id="KW-1185">Reference proteome</keyword>
<accession>A0A398BZW1</accession>
<proteinExistence type="predicted"/>
<dbReference type="AlphaFoldDB" id="A0A398BZW1"/>
<evidence type="ECO:0000313" key="2">
    <source>
        <dbReference type="Proteomes" id="UP000266649"/>
    </source>
</evidence>
<comment type="caution">
    <text evidence="1">The sequence shown here is derived from an EMBL/GenBank/DDBJ whole genome shotgun (WGS) entry which is preliminary data.</text>
</comment>
<sequence>MRIGYVTLEERGATDRLLADLARGLLAGGVAVAGAVQHNVDCGADCEMDVQVLPDGPVIRISQKLGAGSSGCRLDAGALETAVAEVAGRMQGARLLIINKFGKHESEGRGFRQMVADAVADGLPVLIGVNRGNMAAFHEFAGDRAEPVAPEAVAGWLSQVLTEGAA</sequence>
<dbReference type="RefSeq" id="WP_119132937.1">
    <property type="nucleotide sequence ID" value="NZ_QXXQ01000001.1"/>
</dbReference>
<gene>
    <name evidence="1" type="ORF">D2N39_00935</name>
</gene>
<protein>
    <submittedName>
        <fullName evidence="1">DUF2478 domain-containing protein</fullName>
    </submittedName>
</protein>
<dbReference type="Proteomes" id="UP000266649">
    <property type="component" value="Unassembled WGS sequence"/>
</dbReference>
<name>A0A398BZW1_9RHOB</name>